<gene>
    <name evidence="8" type="primary">topA</name>
    <name evidence="12" type="ORF">ACX27_21035</name>
</gene>
<comment type="subunit">
    <text evidence="8">Monomer.</text>
</comment>
<dbReference type="InterPro" id="IPR028612">
    <property type="entry name" value="Topoisom_1_IA"/>
</dbReference>
<dbReference type="GO" id="GO:0046872">
    <property type="term" value="F:metal ion binding"/>
    <property type="evidence" value="ECO:0007669"/>
    <property type="project" value="UniProtKB-KW"/>
</dbReference>
<keyword evidence="4" id="KW-0460">Magnesium</keyword>
<feature type="site" description="Interaction with DNA" evidence="8">
    <location>
        <position position="315"/>
    </location>
</feature>
<dbReference type="KEGG" id="npz:ACX27_21035"/>
<name>A0A0M3V5Z1_9NOSO</name>
<feature type="domain" description="Toprim" evidence="10">
    <location>
        <begin position="3"/>
        <end position="121"/>
    </location>
</feature>
<dbReference type="InterPro" id="IPR003601">
    <property type="entry name" value="Topo_IA_2"/>
</dbReference>
<dbReference type="PROSITE" id="PS52039">
    <property type="entry name" value="TOPO_IA_2"/>
    <property type="match status" value="1"/>
</dbReference>
<dbReference type="SMART" id="SM00437">
    <property type="entry name" value="TOP1Ac"/>
    <property type="match status" value="1"/>
</dbReference>
<dbReference type="CDD" id="cd00186">
    <property type="entry name" value="TOP1Ac"/>
    <property type="match status" value="1"/>
</dbReference>
<dbReference type="Gene3D" id="2.70.20.10">
    <property type="entry name" value="Topoisomerase I, domain 3"/>
    <property type="match status" value="1"/>
</dbReference>
<organism evidence="12 13">
    <name type="scientific">Nostoc piscinale CENA21</name>
    <dbReference type="NCBI Taxonomy" id="224013"/>
    <lineage>
        <taxon>Bacteria</taxon>
        <taxon>Bacillati</taxon>
        <taxon>Cyanobacteriota</taxon>
        <taxon>Cyanophyceae</taxon>
        <taxon>Nostocales</taxon>
        <taxon>Nostocaceae</taxon>
        <taxon>Nostoc</taxon>
    </lineage>
</organism>
<feature type="domain" description="Topo IA-type catalytic" evidence="11">
    <location>
        <begin position="132"/>
        <end position="567"/>
    </location>
</feature>
<dbReference type="InterPro" id="IPR013826">
    <property type="entry name" value="Topo_IA_cen_sub3"/>
</dbReference>
<protein>
    <recommendedName>
        <fullName evidence="8">DNA topoisomerase 1</fullName>
        <ecNumber evidence="8">5.6.2.1</ecNumber>
    </recommendedName>
    <alternativeName>
        <fullName evidence="8">DNA topoisomerase I</fullName>
    </alternativeName>
</protein>
<evidence type="ECO:0000256" key="1">
    <source>
        <dbReference type="ARBA" id="ARBA00000213"/>
    </source>
</evidence>
<evidence type="ECO:0000313" key="12">
    <source>
        <dbReference type="EMBL" id="ALF54753.1"/>
    </source>
</evidence>
<feature type="site" description="Interaction with DNA" evidence="8">
    <location>
        <position position="33"/>
    </location>
</feature>
<dbReference type="AlphaFoldDB" id="A0A0M3V5Z1"/>
<reference evidence="12 13" key="2">
    <citation type="journal article" date="2016" name="Genome Announc.">
        <title>Draft Genome Sequence of the N2-Fixing Cyanobacterium Nostoc piscinale CENA21, Isolated from the Brazilian Amazon Floodplain.</title>
        <authorList>
            <person name="Leao T."/>
            <person name="Guimaraes P.I."/>
            <person name="de Melo A.G."/>
            <person name="Ramos R.T."/>
            <person name="Leao P.N."/>
            <person name="Silva A."/>
            <person name="Fiore M.F."/>
            <person name="Schneider M.P."/>
        </authorList>
    </citation>
    <scope>NUCLEOTIDE SEQUENCE [LARGE SCALE GENOMIC DNA]</scope>
    <source>
        <strain evidence="12 13">CENA21</strain>
    </source>
</reference>
<dbReference type="Gene3D" id="1.10.460.10">
    <property type="entry name" value="Topoisomerase I, domain 2"/>
    <property type="match status" value="1"/>
</dbReference>
<dbReference type="OrthoDB" id="9804262at2"/>
<keyword evidence="7 8" id="KW-0413">Isomerase</keyword>
<feature type="region of interest" description="Disordered" evidence="9">
    <location>
        <begin position="212"/>
        <end position="240"/>
    </location>
</feature>
<feature type="region of interest" description="Disordered" evidence="9">
    <location>
        <begin position="637"/>
        <end position="656"/>
    </location>
</feature>
<evidence type="ECO:0000256" key="8">
    <source>
        <dbReference type="HAMAP-Rule" id="MF_00952"/>
    </source>
</evidence>
<dbReference type="InterPro" id="IPR013497">
    <property type="entry name" value="Topo_IA_cen"/>
</dbReference>
<dbReference type="SUPFAM" id="SSF56712">
    <property type="entry name" value="Prokaryotic type I DNA topoisomerase"/>
    <property type="match status" value="1"/>
</dbReference>
<comment type="caution">
    <text evidence="8">Lacks conserved residue(s) required for the propagation of feature annotation.</text>
</comment>
<accession>A0A0M3V5Z1</accession>
<dbReference type="NCBIfam" id="TIGR01051">
    <property type="entry name" value="topA_bact"/>
    <property type="match status" value="1"/>
</dbReference>
<keyword evidence="3" id="KW-0479">Metal-binding</keyword>
<dbReference type="PANTHER" id="PTHR42785:SF1">
    <property type="entry name" value="DNA TOPOISOMERASE"/>
    <property type="match status" value="1"/>
</dbReference>
<dbReference type="SMART" id="SM00493">
    <property type="entry name" value="TOPRIM"/>
    <property type="match status" value="1"/>
</dbReference>
<evidence type="ECO:0000256" key="9">
    <source>
        <dbReference type="SAM" id="MobiDB-lite"/>
    </source>
</evidence>
<keyword evidence="6 8" id="KW-0238">DNA-binding</keyword>
<keyword evidence="5 8" id="KW-0799">Topoisomerase</keyword>
<evidence type="ECO:0000256" key="6">
    <source>
        <dbReference type="ARBA" id="ARBA00023125"/>
    </source>
</evidence>
<dbReference type="PRINTS" id="PR00417">
    <property type="entry name" value="PRTPISMRASEI"/>
</dbReference>
<dbReference type="InterPro" id="IPR013825">
    <property type="entry name" value="Topo_IA_cen_sub2"/>
</dbReference>
<dbReference type="InterPro" id="IPR006171">
    <property type="entry name" value="TOPRIM_dom"/>
</dbReference>
<keyword evidence="13" id="KW-1185">Reference proteome</keyword>
<dbReference type="Pfam" id="PF01751">
    <property type="entry name" value="Toprim"/>
    <property type="match status" value="1"/>
</dbReference>
<feature type="site" description="Interaction with DNA" evidence="8">
    <location>
        <position position="158"/>
    </location>
</feature>
<evidence type="ECO:0000256" key="7">
    <source>
        <dbReference type="ARBA" id="ARBA00023235"/>
    </source>
</evidence>
<feature type="site" description="Interaction with DNA" evidence="8">
    <location>
        <position position="151"/>
    </location>
</feature>
<dbReference type="SMART" id="SM00436">
    <property type="entry name" value="TOP1Bc"/>
    <property type="match status" value="1"/>
</dbReference>
<dbReference type="InterPro" id="IPR023406">
    <property type="entry name" value="Topo_IA_AS"/>
</dbReference>
<dbReference type="Proteomes" id="UP000062645">
    <property type="component" value="Chromosome"/>
</dbReference>
<dbReference type="Gene3D" id="1.10.290.10">
    <property type="entry name" value="Topoisomerase I, domain 4"/>
    <property type="match status" value="1"/>
</dbReference>
<evidence type="ECO:0000256" key="4">
    <source>
        <dbReference type="ARBA" id="ARBA00022842"/>
    </source>
</evidence>
<dbReference type="InterPro" id="IPR034149">
    <property type="entry name" value="TOPRIM_TopoI"/>
</dbReference>
<dbReference type="InterPro" id="IPR000380">
    <property type="entry name" value="Topo_IA"/>
</dbReference>
<dbReference type="GO" id="GO:0003677">
    <property type="term" value="F:DNA binding"/>
    <property type="evidence" value="ECO:0007669"/>
    <property type="project" value="UniProtKB-KW"/>
</dbReference>
<feature type="site" description="Interaction with DNA" evidence="8">
    <location>
        <position position="498"/>
    </location>
</feature>
<evidence type="ECO:0000259" key="11">
    <source>
        <dbReference type="PROSITE" id="PS52039"/>
    </source>
</evidence>
<dbReference type="PROSITE" id="PS50880">
    <property type="entry name" value="TOPRIM"/>
    <property type="match status" value="1"/>
</dbReference>
<dbReference type="PATRIC" id="fig|224013.5.peg.5041"/>
<feature type="site" description="Interaction with DNA" evidence="8">
    <location>
        <position position="146"/>
    </location>
</feature>
<feature type="active site" description="O-(5'-phospho-DNA)-tyrosine intermediate" evidence="8">
    <location>
        <position position="313"/>
    </location>
</feature>
<sequence length="721" mass="80868">MPKRLLVVESPGKVKKLSQILGSDWIVRASCGHIRELSNTGEDSLGFVIDDGSVKCNYVPRDQRSKETIQQLKAVSKQVDEVVLATDPDREGETIAWHLKEVLGLREPKRVIYSEITASAVRSAIANPRKLDSNLVGAGLCRDCLDKLVGYKGSPLVWALNNGAKSVGRVQSATLHLICQREREIVTFVPQDYWSVWVDYAEGFRAFYKGTANSPTDAPEPETETHDDAASNNTQAPESKRVLSEAEAIRLVEEARQHPHQVVHVEGKTVYRQPPPPFTTSTLQQAAGSKLKLAPDKTMVLAQKLYEAGLITYMRTDSVILSPEFCAAARKWLEEHDPQNVPQQVAKHRSAKTAQEAHEAIRPTDVFRPSVQLRQELPPEEFDLYVMIWKRAIASQCRAAQLGKTQIITQSNSLLWQARGQVVEFYGYARYWNNLSKDSVLPVVQQGQGLTLENANFEKKQTQPPPRYSEPKLVQLMERKGIGRPSTYAPTVATLKKRGYVQLTKGNLQPTTLGLEVDDFLQKALPDLLEAEFTAKMESALDAIAEGKQGWQQYLTTWNKNYFVPALAKAKTVFISPSTTKSSVAERKYDTSKTRCPECNNFLAKIPSSKVKKKYFLKCTSGCANIVLFWSDFSKSWQPPRTQETKSENHSPTPAKLSSYPCPVCKKPLEEYNYTKDGQNKTMLRCSAASRQDKKHKDVAFFSTAKGWWSPKFGELNPDGK</sequence>
<dbReference type="CDD" id="cd03363">
    <property type="entry name" value="TOPRIM_TopoIA_TopoI"/>
    <property type="match status" value="1"/>
</dbReference>
<feature type="site" description="Interaction with DNA" evidence="8">
    <location>
        <position position="142"/>
    </location>
</feature>
<evidence type="ECO:0000259" key="10">
    <source>
        <dbReference type="PROSITE" id="PS50880"/>
    </source>
</evidence>
<dbReference type="RefSeq" id="WP_062295301.1">
    <property type="nucleotide sequence ID" value="NZ_CP012036.1"/>
</dbReference>
<evidence type="ECO:0000313" key="13">
    <source>
        <dbReference type="Proteomes" id="UP000062645"/>
    </source>
</evidence>
<feature type="region of interest" description="Interaction with DNA" evidence="8">
    <location>
        <begin position="166"/>
        <end position="171"/>
    </location>
</feature>
<dbReference type="EMBL" id="CP012036">
    <property type="protein sequence ID" value="ALF54753.1"/>
    <property type="molecule type" value="Genomic_DNA"/>
</dbReference>
<evidence type="ECO:0000256" key="5">
    <source>
        <dbReference type="ARBA" id="ARBA00023029"/>
    </source>
</evidence>
<dbReference type="InterPro" id="IPR003602">
    <property type="entry name" value="Topo_IA_DNA-bd_dom"/>
</dbReference>
<dbReference type="GO" id="GO:0003917">
    <property type="term" value="F:DNA topoisomerase type I (single strand cut, ATP-independent) activity"/>
    <property type="evidence" value="ECO:0007669"/>
    <property type="project" value="UniProtKB-UniRule"/>
</dbReference>
<dbReference type="InterPro" id="IPR023405">
    <property type="entry name" value="Topo_IA_core_domain"/>
</dbReference>
<proteinExistence type="inferred from homology"/>
<dbReference type="EC" id="5.6.2.1" evidence="8"/>
<dbReference type="InterPro" id="IPR013824">
    <property type="entry name" value="Topo_IA_cen_sub1"/>
</dbReference>
<comment type="function">
    <text evidence="8">Releases the supercoiling and torsional tension of DNA, which is introduced during the DNA replication and transcription, by transiently cleaving and rejoining one strand of the DNA duplex. Introduces a single-strand break via transesterification at a target site in duplex DNA. The scissile phosphodiester is attacked by the catalytic tyrosine of the enzyme, resulting in the formation of a DNA-(5'-phosphotyrosyl)-enzyme intermediate and the expulsion of a 3'-OH DNA strand. The free DNA strand then undergoes passage around the unbroken strand, thus removing DNA supercoils. Finally, in the religation step, the DNA 3'-OH attacks the covalent intermediate to expel the active-site tyrosine and restore the DNA phosphodiester backbone.</text>
</comment>
<dbReference type="PROSITE" id="PS00396">
    <property type="entry name" value="TOPO_IA_1"/>
    <property type="match status" value="1"/>
</dbReference>
<dbReference type="STRING" id="224013.ACX27_21035"/>
<dbReference type="Pfam" id="PF01131">
    <property type="entry name" value="Topoisom_bac"/>
    <property type="match status" value="1"/>
</dbReference>
<reference evidence="13" key="1">
    <citation type="submission" date="2015-07" db="EMBL/GenBank/DDBJ databases">
        <title>Genome Of Nitrogen-Fixing Cyanobacterium Nostoc piscinale CENA21 From Solimoes/Amazon River Floodplain Sediments And Comparative Genomics To Uncover Biosynthetic Natural Products Potential.</title>
        <authorList>
            <person name="Leao T.F."/>
            <person name="Leao P.N."/>
            <person name="Guimaraes P.I."/>
            <person name="de Melo A.G.C."/>
            <person name="Ramos R.T.J."/>
            <person name="Silva A."/>
            <person name="Fiore M.F."/>
            <person name="Schneider M.P.C."/>
        </authorList>
    </citation>
    <scope>NUCLEOTIDE SEQUENCE [LARGE SCALE GENOMIC DNA]</scope>
    <source>
        <strain evidence="13">CENA21</strain>
    </source>
</reference>
<comment type="similarity">
    <text evidence="2 8">Belongs to the type IA topoisomerase family.</text>
</comment>
<dbReference type="Gene3D" id="3.40.50.140">
    <property type="match status" value="1"/>
</dbReference>
<evidence type="ECO:0000256" key="3">
    <source>
        <dbReference type="ARBA" id="ARBA00022723"/>
    </source>
</evidence>
<dbReference type="GO" id="GO:0006265">
    <property type="term" value="P:DNA topological change"/>
    <property type="evidence" value="ECO:0007669"/>
    <property type="project" value="UniProtKB-UniRule"/>
</dbReference>
<dbReference type="InterPro" id="IPR005733">
    <property type="entry name" value="TopoI_bac-type"/>
</dbReference>
<evidence type="ECO:0000256" key="2">
    <source>
        <dbReference type="ARBA" id="ARBA00009446"/>
    </source>
</evidence>
<dbReference type="HAMAP" id="MF_00952">
    <property type="entry name" value="Topoisom_1_prok"/>
    <property type="match status" value="1"/>
</dbReference>
<comment type="catalytic activity">
    <reaction evidence="1 8">
        <text>ATP-independent breakage of single-stranded DNA, followed by passage and rejoining.</text>
        <dbReference type="EC" id="5.6.2.1"/>
    </reaction>
</comment>
<dbReference type="PANTHER" id="PTHR42785">
    <property type="entry name" value="DNA TOPOISOMERASE, TYPE IA, CORE"/>
    <property type="match status" value="1"/>
</dbReference>